<dbReference type="InterPro" id="IPR032779">
    <property type="entry name" value="FliG_M"/>
</dbReference>
<dbReference type="InterPro" id="IPR023087">
    <property type="entry name" value="Flg_Motor_Flig_C"/>
</dbReference>
<name>A0A0B0EMB8_9BACT</name>
<evidence type="ECO:0000256" key="9">
    <source>
        <dbReference type="ARBA" id="ARBA00023143"/>
    </source>
</evidence>
<dbReference type="InterPro" id="IPR028263">
    <property type="entry name" value="FliG_N"/>
</dbReference>
<comment type="caution">
    <text evidence="13">The sequence shown here is derived from an EMBL/GenBank/DDBJ whole genome shotgun (WGS) entry which is preliminary data.</text>
</comment>
<keyword evidence="7" id="KW-0283">Flagellar rotation</keyword>
<keyword evidence="8" id="KW-0472">Membrane</keyword>
<organism evidence="13 14">
    <name type="scientific">Candidatus Scalindua brodae</name>
    <dbReference type="NCBI Taxonomy" id="237368"/>
    <lineage>
        <taxon>Bacteria</taxon>
        <taxon>Pseudomonadati</taxon>
        <taxon>Planctomycetota</taxon>
        <taxon>Candidatus Brocadiia</taxon>
        <taxon>Candidatus Brocadiales</taxon>
        <taxon>Candidatus Scalinduaceae</taxon>
        <taxon>Candidatus Scalindua</taxon>
    </lineage>
</organism>
<dbReference type="InterPro" id="IPR000090">
    <property type="entry name" value="Flg_Motor_Flig"/>
</dbReference>
<dbReference type="GO" id="GO:0071973">
    <property type="term" value="P:bacterial-type flagellum-dependent cell motility"/>
    <property type="evidence" value="ECO:0007669"/>
    <property type="project" value="InterPro"/>
</dbReference>
<evidence type="ECO:0000256" key="7">
    <source>
        <dbReference type="ARBA" id="ARBA00022779"/>
    </source>
</evidence>
<dbReference type="PATRIC" id="fig|237368.3.peg.42"/>
<feature type="domain" description="Flagellar motor switch protein FliG N-terminal" evidence="12">
    <location>
        <begin position="6"/>
        <end position="66"/>
    </location>
</feature>
<accession>A0A0B0EMB8</accession>
<proteinExistence type="inferred from homology"/>
<dbReference type="AlphaFoldDB" id="A0A0B0EMB8"/>
<evidence type="ECO:0000256" key="2">
    <source>
        <dbReference type="ARBA" id="ARBA00004413"/>
    </source>
</evidence>
<evidence type="ECO:0000256" key="4">
    <source>
        <dbReference type="ARBA" id="ARBA00021870"/>
    </source>
</evidence>
<comment type="subcellular location">
    <subcellularLocation>
        <location evidence="1">Bacterial flagellum basal body</location>
    </subcellularLocation>
    <subcellularLocation>
        <location evidence="2">Cell membrane</location>
        <topology evidence="2">Peripheral membrane protein</topology>
        <orientation evidence="2">Cytoplasmic side</orientation>
    </subcellularLocation>
</comment>
<reference evidence="13 14" key="1">
    <citation type="submission" date="2014-10" db="EMBL/GenBank/DDBJ databases">
        <title>Draft genome of anammox bacterium scalindua brodae, obtained using differential coverage binning of sequence data from two enrichment reactors.</title>
        <authorList>
            <person name="Speth D.R."/>
            <person name="Russ L."/>
            <person name="Kartal B."/>
            <person name="Op den Camp H.J."/>
            <person name="Dutilh B.E."/>
            <person name="Jetten M.S."/>
        </authorList>
    </citation>
    <scope>NUCLEOTIDE SEQUENCE [LARGE SCALE GENOMIC DNA]</scope>
    <source>
        <strain evidence="13">RU1</strain>
    </source>
</reference>
<feature type="domain" description="Flagellar motor switch protein FliG middle" evidence="11">
    <location>
        <begin position="96"/>
        <end position="167"/>
    </location>
</feature>
<evidence type="ECO:0000256" key="8">
    <source>
        <dbReference type="ARBA" id="ARBA00023136"/>
    </source>
</evidence>
<keyword evidence="13" id="KW-0966">Cell projection</keyword>
<dbReference type="Pfam" id="PF14842">
    <property type="entry name" value="FliG_N"/>
    <property type="match status" value="1"/>
</dbReference>
<evidence type="ECO:0000313" key="13">
    <source>
        <dbReference type="EMBL" id="KHE94202.1"/>
    </source>
</evidence>
<evidence type="ECO:0000259" key="11">
    <source>
        <dbReference type="Pfam" id="PF14841"/>
    </source>
</evidence>
<dbReference type="GO" id="GO:0005886">
    <property type="term" value="C:plasma membrane"/>
    <property type="evidence" value="ECO:0007669"/>
    <property type="project" value="UniProtKB-SubCell"/>
</dbReference>
<evidence type="ECO:0000256" key="3">
    <source>
        <dbReference type="ARBA" id="ARBA00010299"/>
    </source>
</evidence>
<dbReference type="GO" id="GO:0003774">
    <property type="term" value="F:cytoskeletal motor activity"/>
    <property type="evidence" value="ECO:0007669"/>
    <property type="project" value="InterPro"/>
</dbReference>
<dbReference type="Pfam" id="PF14841">
    <property type="entry name" value="FliG_M"/>
    <property type="match status" value="1"/>
</dbReference>
<dbReference type="eggNOG" id="COG1536">
    <property type="taxonomic scope" value="Bacteria"/>
</dbReference>
<dbReference type="PRINTS" id="PR00954">
    <property type="entry name" value="FLGMOTORFLIG"/>
</dbReference>
<keyword evidence="9" id="KW-0975">Bacterial flagellum</keyword>
<evidence type="ECO:0000256" key="6">
    <source>
        <dbReference type="ARBA" id="ARBA00022500"/>
    </source>
</evidence>
<keyword evidence="6" id="KW-0145">Chemotaxis</keyword>
<dbReference type="PANTHER" id="PTHR30534:SF0">
    <property type="entry name" value="FLAGELLAR MOTOR SWITCH PROTEIN FLIG"/>
    <property type="match status" value="1"/>
</dbReference>
<gene>
    <name evidence="13" type="primary">fliG</name>
    <name evidence="13" type="ORF">SCABRO_00040</name>
</gene>
<dbReference type="PANTHER" id="PTHR30534">
    <property type="entry name" value="FLAGELLAR MOTOR SWITCH PROTEIN FLIG"/>
    <property type="match status" value="1"/>
</dbReference>
<keyword evidence="13" id="KW-0282">Flagellum</keyword>
<dbReference type="GO" id="GO:0009425">
    <property type="term" value="C:bacterial-type flagellum basal body"/>
    <property type="evidence" value="ECO:0007669"/>
    <property type="project" value="UniProtKB-SubCell"/>
</dbReference>
<dbReference type="InterPro" id="IPR011002">
    <property type="entry name" value="FliG_a-hlx"/>
</dbReference>
<feature type="domain" description="Flagellar motor switch protein FliG C-terminal" evidence="10">
    <location>
        <begin position="199"/>
        <end position="302"/>
    </location>
</feature>
<dbReference type="Proteomes" id="UP000030652">
    <property type="component" value="Unassembled WGS sequence"/>
</dbReference>
<evidence type="ECO:0000259" key="10">
    <source>
        <dbReference type="Pfam" id="PF01706"/>
    </source>
</evidence>
<protein>
    <recommendedName>
        <fullName evidence="4">Flagellar motor switch protein FliG</fullName>
    </recommendedName>
</protein>
<evidence type="ECO:0000256" key="5">
    <source>
        <dbReference type="ARBA" id="ARBA00022475"/>
    </source>
</evidence>
<keyword evidence="5" id="KW-1003">Cell membrane</keyword>
<dbReference type="GO" id="GO:0006935">
    <property type="term" value="P:chemotaxis"/>
    <property type="evidence" value="ECO:0007669"/>
    <property type="project" value="UniProtKB-KW"/>
</dbReference>
<evidence type="ECO:0000256" key="1">
    <source>
        <dbReference type="ARBA" id="ARBA00004117"/>
    </source>
</evidence>
<evidence type="ECO:0000259" key="12">
    <source>
        <dbReference type="Pfam" id="PF14842"/>
    </source>
</evidence>
<sequence>MNSSFSSKEKVAILLLNLGPEIAADILGNFGENEIAEISDIIGRMRSVSNEISVDILNEFQDEFQSWRKSEEIIDVIKDHRPSIIPFRCFKHLTSEEIISILYGEHTQLIALILSYLDPHQSAEVVGTMSEELRLEVLNKMATSKPPPIQIIKQIDELLEAKVISLGDRIDTPNERKYRAIAEILNRSDSVTEKTIMQRIKEEHPDIAQEIKTLMFVFEDLAIVEDKALRQMLSETDTNTVALALKTASKEVSEKIFKNMSKRMGQMVKEEQQILGPKPLSEVEAAQKIVVDSLAKMEAQGETVRGRNQDAGPLV</sequence>
<dbReference type="Pfam" id="PF01706">
    <property type="entry name" value="FliG_C"/>
    <property type="match status" value="1"/>
</dbReference>
<evidence type="ECO:0000313" key="14">
    <source>
        <dbReference type="Proteomes" id="UP000030652"/>
    </source>
</evidence>
<dbReference type="SUPFAM" id="SSF48029">
    <property type="entry name" value="FliG"/>
    <property type="match status" value="2"/>
</dbReference>
<dbReference type="Gene3D" id="1.10.220.30">
    <property type="match status" value="3"/>
</dbReference>
<keyword evidence="13" id="KW-0969">Cilium</keyword>
<comment type="similarity">
    <text evidence="3">Belongs to the FliG family.</text>
</comment>
<dbReference type="EMBL" id="JRYO01000005">
    <property type="protein sequence ID" value="KHE94202.1"/>
    <property type="molecule type" value="Genomic_DNA"/>
</dbReference>